<name>A0A176THZ6_9LACO</name>
<reference evidence="3 4" key="1">
    <citation type="submission" date="2016-05" db="EMBL/GenBank/DDBJ databases">
        <title>Draft genome sequence of Pediococcus parvulus 2.6, a probiotic beta-glucan producer strain.</title>
        <authorList>
            <person name="Mohedano M.L."/>
            <person name="Perez-Ramos A."/>
            <person name="Duenas M.T."/>
            <person name="Lamontanara A."/>
            <person name="Orru L."/>
            <person name="Spano G."/>
            <person name="Capozzi V."/>
            <person name="Lopez P."/>
        </authorList>
    </citation>
    <scope>NUCLEOTIDE SEQUENCE [LARGE SCALE GENOMIC DNA]</scope>
    <source>
        <strain evidence="3 4">2.6</strain>
    </source>
</reference>
<keyword evidence="1" id="KW-1133">Transmembrane helix</keyword>
<comment type="caution">
    <text evidence="2">The sequence shown here is derived from an EMBL/GenBank/DDBJ whole genome shotgun (WGS) entry which is preliminary data.</text>
</comment>
<reference evidence="2" key="2">
    <citation type="submission" date="2019-10" db="EMBL/GenBank/DDBJ databases">
        <title>Malate fermentation in French cider.</title>
        <authorList>
            <person name="Cousin F.J."/>
            <person name="Medina Fernandez S."/>
            <person name="Misery B."/>
            <person name="Laplace J.-M."/>
            <person name="Cretenet M."/>
        </authorList>
    </citation>
    <scope>NUCLEOTIDE SEQUENCE</scope>
    <source>
        <strain evidence="2">UCMA15901</strain>
    </source>
</reference>
<keyword evidence="4" id="KW-1185">Reference proteome</keyword>
<dbReference type="GeneID" id="93382701"/>
<accession>A0A176THZ6</accession>
<sequence>MSNRELKVTLADTKEKLVIWAVIAILCVVSENLLNFAFIPYILIAIFIYWIYLFVTFVYLTILKMKGS</sequence>
<dbReference type="OrthoDB" id="2249446at2"/>
<proteinExistence type="predicted"/>
<organism evidence="2 5">
    <name type="scientific">Pediococcus parvulus</name>
    <dbReference type="NCBI Taxonomy" id="54062"/>
    <lineage>
        <taxon>Bacteria</taxon>
        <taxon>Bacillati</taxon>
        <taxon>Bacillota</taxon>
        <taxon>Bacilli</taxon>
        <taxon>Lactobacillales</taxon>
        <taxon>Lactobacillaceae</taxon>
        <taxon>Pediococcus</taxon>
    </lineage>
</organism>
<dbReference type="Proteomes" id="UP000077280">
    <property type="component" value="Unassembled WGS sequence"/>
</dbReference>
<keyword evidence="1" id="KW-0812">Transmembrane</keyword>
<feature type="transmembrane region" description="Helical" evidence="1">
    <location>
        <begin position="40"/>
        <end position="62"/>
    </location>
</feature>
<protein>
    <submittedName>
        <fullName evidence="2">Uncharacterized protein</fullName>
    </submittedName>
</protein>
<gene>
    <name evidence="3" type="ORF">A7K95_01650</name>
    <name evidence="2" type="ORF">GA842_00670</name>
</gene>
<dbReference type="EMBL" id="LXND01000083">
    <property type="protein sequence ID" value="OAD63259.1"/>
    <property type="molecule type" value="Genomic_DNA"/>
</dbReference>
<dbReference type="AlphaFoldDB" id="A0A176THZ6"/>
<evidence type="ECO:0000313" key="3">
    <source>
        <dbReference type="EMBL" id="OAD63259.1"/>
    </source>
</evidence>
<dbReference type="RefSeq" id="WP_057784674.1">
    <property type="nucleotide sequence ID" value="NZ_BJWE01000039.1"/>
</dbReference>
<feature type="transmembrane region" description="Helical" evidence="1">
    <location>
        <begin position="17"/>
        <end position="34"/>
    </location>
</feature>
<evidence type="ECO:0000313" key="4">
    <source>
        <dbReference type="Proteomes" id="UP000077280"/>
    </source>
</evidence>
<evidence type="ECO:0000313" key="5">
    <source>
        <dbReference type="Proteomes" id="UP001275867"/>
    </source>
</evidence>
<dbReference type="Proteomes" id="UP001275867">
    <property type="component" value="Unassembled WGS sequence"/>
</dbReference>
<evidence type="ECO:0000313" key="2">
    <source>
        <dbReference type="EMBL" id="MDV7693409.1"/>
    </source>
</evidence>
<keyword evidence="1" id="KW-0472">Membrane</keyword>
<evidence type="ECO:0000256" key="1">
    <source>
        <dbReference type="SAM" id="Phobius"/>
    </source>
</evidence>
<dbReference type="EMBL" id="WERX01000002">
    <property type="protein sequence ID" value="MDV7693409.1"/>
    <property type="molecule type" value="Genomic_DNA"/>
</dbReference>